<reference evidence="2 3" key="1">
    <citation type="submission" date="2022-05" db="EMBL/GenBank/DDBJ databases">
        <authorList>
            <consortium name="Genoscope - CEA"/>
            <person name="William W."/>
        </authorList>
    </citation>
    <scope>NUCLEOTIDE SEQUENCE [LARGE SCALE GENOMIC DNA]</scope>
</reference>
<gene>
    <name evidence="2" type="ORF">PEVE_00045326</name>
</gene>
<proteinExistence type="predicted"/>
<name>A0ABN8PW93_9CNID</name>
<dbReference type="Pfam" id="PF20706">
    <property type="entry name" value="GT4-conflict"/>
    <property type="match status" value="1"/>
</dbReference>
<evidence type="ECO:0008006" key="4">
    <source>
        <dbReference type="Google" id="ProtNLM"/>
    </source>
</evidence>
<keyword evidence="1" id="KW-0472">Membrane</keyword>
<comment type="caution">
    <text evidence="2">The sequence shown here is derived from an EMBL/GenBank/DDBJ whole genome shotgun (WGS) entry which is preliminary data.</text>
</comment>
<keyword evidence="1" id="KW-1133">Transmembrane helix</keyword>
<organism evidence="2 3">
    <name type="scientific">Porites evermanni</name>
    <dbReference type="NCBI Taxonomy" id="104178"/>
    <lineage>
        <taxon>Eukaryota</taxon>
        <taxon>Metazoa</taxon>
        <taxon>Cnidaria</taxon>
        <taxon>Anthozoa</taxon>
        <taxon>Hexacorallia</taxon>
        <taxon>Scleractinia</taxon>
        <taxon>Fungiina</taxon>
        <taxon>Poritidae</taxon>
        <taxon>Porites</taxon>
    </lineage>
</organism>
<evidence type="ECO:0000313" key="3">
    <source>
        <dbReference type="Proteomes" id="UP001159427"/>
    </source>
</evidence>
<dbReference type="PANTHER" id="PTHR12526">
    <property type="entry name" value="GLYCOSYLTRANSFERASE"/>
    <property type="match status" value="1"/>
</dbReference>
<sequence length="447" mass="50515">MALRFYLNKGRDKKLNAFRRLDGNLLVGNILAQHNGTYFSTNKLKCTILASRYYFLYGACFTRELAKQLAKFKQVQVSVLVPEDTRYNEYEERKAKESGVTIVKAKKRPGFFESIEWLNYPPADLKTDIVIGVGEQLGKVAQNWKMRYQCKSIQFAGGNDWERVYHDTVFDHAGLLYDRHINRFRGLSLSADIPVAVGPKTADKLSASLRSKGKQVLGFTPGIISEFSSLTHATKDGTDFRVLFVGGINPDNSQEDGVELATKTMAELNDKSYHLIHVGAGKGREQQFANLFHQSGVPKRQFEMRNPPQTDEEWKDLLCEVDLAIMPSGDEEFGGEALVALSAGLPVLVHEESGFGRALKDVGFGQSAIVDSDDPKQWASRIKKVRETNRKTRLEQAALLRSKYDEKYSWAKQCGALVEMMCMMASGMELFFIFIFILLHEKFLQFD</sequence>
<dbReference type="CDD" id="cd03801">
    <property type="entry name" value="GT4_PimA-like"/>
    <property type="match status" value="1"/>
</dbReference>
<keyword evidence="3" id="KW-1185">Reference proteome</keyword>
<dbReference type="Gene3D" id="3.40.50.2000">
    <property type="entry name" value="Glycogen Phosphorylase B"/>
    <property type="match status" value="1"/>
</dbReference>
<dbReference type="SUPFAM" id="SSF53756">
    <property type="entry name" value="UDP-Glycosyltransferase/glycogen phosphorylase"/>
    <property type="match status" value="1"/>
</dbReference>
<evidence type="ECO:0000313" key="2">
    <source>
        <dbReference type="EMBL" id="CAH3150711.1"/>
    </source>
</evidence>
<dbReference type="Proteomes" id="UP001159427">
    <property type="component" value="Unassembled WGS sequence"/>
</dbReference>
<accession>A0ABN8PW93</accession>
<feature type="transmembrane region" description="Helical" evidence="1">
    <location>
        <begin position="416"/>
        <end position="439"/>
    </location>
</feature>
<keyword evidence="1" id="KW-0812">Transmembrane</keyword>
<protein>
    <recommendedName>
        <fullName evidence="4">Glycosyl transferase family 1 domain-containing protein</fullName>
    </recommendedName>
</protein>
<dbReference type="EMBL" id="CALNXI010000997">
    <property type="protein sequence ID" value="CAH3150711.1"/>
    <property type="molecule type" value="Genomic_DNA"/>
</dbReference>
<evidence type="ECO:0000256" key="1">
    <source>
        <dbReference type="SAM" id="Phobius"/>
    </source>
</evidence>